<keyword evidence="2" id="KW-0813">Transport</keyword>
<feature type="transmembrane region" description="Helical" evidence="7">
    <location>
        <begin position="12"/>
        <end position="32"/>
    </location>
</feature>
<evidence type="ECO:0000256" key="4">
    <source>
        <dbReference type="ARBA" id="ARBA00022692"/>
    </source>
</evidence>
<feature type="transmembrane region" description="Helical" evidence="7">
    <location>
        <begin position="84"/>
        <end position="108"/>
    </location>
</feature>
<evidence type="ECO:0000256" key="7">
    <source>
        <dbReference type="SAM" id="Phobius"/>
    </source>
</evidence>
<reference evidence="8 9" key="1">
    <citation type="submission" date="2024-03" db="EMBL/GenBank/DDBJ databases">
        <title>Human intestinal bacterial collection.</title>
        <authorList>
            <person name="Pauvert C."/>
            <person name="Hitch T.C.A."/>
            <person name="Clavel T."/>
        </authorList>
    </citation>
    <scope>NUCLEOTIDE SEQUENCE [LARGE SCALE GENOMIC DNA]</scope>
    <source>
        <strain evidence="8 9">CLA-AA-H281</strain>
    </source>
</reference>
<evidence type="ECO:0000256" key="6">
    <source>
        <dbReference type="ARBA" id="ARBA00023136"/>
    </source>
</evidence>
<proteinExistence type="predicted"/>
<keyword evidence="9" id="KW-1185">Reference proteome</keyword>
<protein>
    <submittedName>
        <fullName evidence="8">MATE family efflux transporter</fullName>
    </submittedName>
</protein>
<evidence type="ECO:0000256" key="2">
    <source>
        <dbReference type="ARBA" id="ARBA00022448"/>
    </source>
</evidence>
<evidence type="ECO:0000313" key="8">
    <source>
        <dbReference type="EMBL" id="MEQ2385388.1"/>
    </source>
</evidence>
<feature type="transmembrane region" description="Helical" evidence="7">
    <location>
        <begin position="272"/>
        <end position="293"/>
    </location>
</feature>
<feature type="transmembrane region" description="Helical" evidence="7">
    <location>
        <begin position="160"/>
        <end position="181"/>
    </location>
</feature>
<dbReference type="EMBL" id="JBBMEN010000004">
    <property type="protein sequence ID" value="MEQ2385388.1"/>
    <property type="molecule type" value="Genomic_DNA"/>
</dbReference>
<keyword evidence="4 7" id="KW-0812">Transmembrane</keyword>
<comment type="subcellular location">
    <subcellularLocation>
        <location evidence="1">Cell membrane</location>
        <topology evidence="1">Multi-pass membrane protein</topology>
    </subcellularLocation>
</comment>
<evidence type="ECO:0000256" key="3">
    <source>
        <dbReference type="ARBA" id="ARBA00022475"/>
    </source>
</evidence>
<name>A0ABV1C3L5_9FIRM</name>
<feature type="transmembrane region" description="Helical" evidence="7">
    <location>
        <begin position="402"/>
        <end position="428"/>
    </location>
</feature>
<dbReference type="PANTHER" id="PTHR42925:SF2">
    <property type="entry name" value="NA+ DRIVEN MULTIDRUG EFFLUX PUMP"/>
    <property type="match status" value="1"/>
</dbReference>
<feature type="transmembrane region" description="Helical" evidence="7">
    <location>
        <begin position="346"/>
        <end position="365"/>
    </location>
</feature>
<keyword evidence="6 7" id="KW-0472">Membrane</keyword>
<feature type="transmembrane region" description="Helical" evidence="7">
    <location>
        <begin position="52"/>
        <end position="72"/>
    </location>
</feature>
<dbReference type="PIRSF" id="PIRSF006603">
    <property type="entry name" value="DinF"/>
    <property type="match status" value="1"/>
</dbReference>
<dbReference type="NCBIfam" id="TIGR00797">
    <property type="entry name" value="matE"/>
    <property type="match status" value="1"/>
</dbReference>
<evidence type="ECO:0000256" key="1">
    <source>
        <dbReference type="ARBA" id="ARBA00004651"/>
    </source>
</evidence>
<gene>
    <name evidence="8" type="ORF">WMO20_05495</name>
</gene>
<organism evidence="8 9">
    <name type="scientific">Faecalibacterium intestinale</name>
    <dbReference type="NCBI Taxonomy" id="3133155"/>
    <lineage>
        <taxon>Bacteria</taxon>
        <taxon>Bacillati</taxon>
        <taxon>Bacillota</taxon>
        <taxon>Clostridia</taxon>
        <taxon>Eubacteriales</taxon>
        <taxon>Oscillospiraceae</taxon>
        <taxon>Faecalibacterium</taxon>
    </lineage>
</organism>
<feature type="transmembrane region" description="Helical" evidence="7">
    <location>
        <begin position="377"/>
        <end position="396"/>
    </location>
</feature>
<sequence length="441" mass="47522">MFSNKDLRNLIFPLFIEQFLLMFVGIADTFVVSFSSEADVSGVSLVTSFNTVMIFLFTALSAGGAVIISQYIGCDDKKMASRAAGQLLTISCLISATLTILILCFRKPLLRLLFGQIEPDVMAACESYLFITTLSLPALAVYDAGAALCRSIGKTNVTMYISLVTNIINVVGNCVGVFGLHLGAAGVAWPSLISRTLSAVAVTAFCFQKTNAVQYHGPDILAWDGGTQKKIMGIALPNGLENGVHQLVKVALSSMVALFGTYQIAANGVAQSIWSLASIMGLAMAPVYTTVIGQCMGARDIDAANFYFKKLNRITLVLSILWNAFVFALTPLIVRYSAISPEAKSLVIWLVLINNIFNGLAYPFAGSLGNGLRAAGDVTFTMVVSISLTIGARLLFSALFGLYFGWGVIGVAIGMSMDLVFRGAIFIWRYKSQKWTRFQLI</sequence>
<dbReference type="InterPro" id="IPR002528">
    <property type="entry name" value="MATE_fam"/>
</dbReference>
<dbReference type="PANTHER" id="PTHR42925">
    <property type="entry name" value="MULTIDRUG AND TOXIN EFFLUX PROTEIN MATE FAMILY"/>
    <property type="match status" value="1"/>
</dbReference>
<dbReference type="InterPro" id="IPR048279">
    <property type="entry name" value="MdtK-like"/>
</dbReference>
<dbReference type="Pfam" id="PF01554">
    <property type="entry name" value="MatE"/>
    <property type="match status" value="2"/>
</dbReference>
<dbReference type="Proteomes" id="UP001465119">
    <property type="component" value="Unassembled WGS sequence"/>
</dbReference>
<comment type="caution">
    <text evidence="8">The sequence shown here is derived from an EMBL/GenBank/DDBJ whole genome shotgun (WGS) entry which is preliminary data.</text>
</comment>
<dbReference type="InterPro" id="IPR047135">
    <property type="entry name" value="YsiQ"/>
</dbReference>
<feature type="transmembrane region" description="Helical" evidence="7">
    <location>
        <begin position="314"/>
        <end position="334"/>
    </location>
</feature>
<evidence type="ECO:0000256" key="5">
    <source>
        <dbReference type="ARBA" id="ARBA00022989"/>
    </source>
</evidence>
<feature type="transmembrane region" description="Helical" evidence="7">
    <location>
        <begin position="128"/>
        <end position="148"/>
    </location>
</feature>
<keyword evidence="5 7" id="KW-1133">Transmembrane helix</keyword>
<evidence type="ECO:0000313" key="9">
    <source>
        <dbReference type="Proteomes" id="UP001465119"/>
    </source>
</evidence>
<accession>A0ABV1C3L5</accession>
<keyword evidence="3" id="KW-1003">Cell membrane</keyword>
<dbReference type="RefSeq" id="WP_120021034.1">
    <property type="nucleotide sequence ID" value="NZ_JBBMEN010000004.1"/>
</dbReference>